<protein>
    <submittedName>
        <fullName evidence="1">Uncharacterized protein</fullName>
    </submittedName>
</protein>
<name>A0AA96RHI8_9BACL</name>
<sequence length="85" mass="9687">MRESTTKGLFWKWGMAMYRFRWIVLVVGILLMLSFAVFAQKTPGMLKDNGFTPKGSESDTGLIQMHDELGVSRTQLNLVYRGKTV</sequence>
<accession>A0AA96RHI8</accession>
<evidence type="ECO:0000313" key="2">
    <source>
        <dbReference type="Proteomes" id="UP001304650"/>
    </source>
</evidence>
<organism evidence="1 2">
    <name type="scientific">Paenibacillus roseopurpureus</name>
    <dbReference type="NCBI Taxonomy" id="2918901"/>
    <lineage>
        <taxon>Bacteria</taxon>
        <taxon>Bacillati</taxon>
        <taxon>Bacillota</taxon>
        <taxon>Bacilli</taxon>
        <taxon>Bacillales</taxon>
        <taxon>Paenibacillaceae</taxon>
        <taxon>Paenibacillus</taxon>
    </lineage>
</organism>
<dbReference type="EMBL" id="CP130319">
    <property type="protein sequence ID" value="WNR43383.1"/>
    <property type="molecule type" value="Genomic_DNA"/>
</dbReference>
<gene>
    <name evidence="1" type="ORF">MJB10_20045</name>
</gene>
<dbReference type="KEGG" id="proo:MJB10_20045"/>
<keyword evidence="2" id="KW-1185">Reference proteome</keyword>
<proteinExistence type="predicted"/>
<dbReference type="AlphaFoldDB" id="A0AA96RHI8"/>
<dbReference type="RefSeq" id="WP_314797585.1">
    <property type="nucleotide sequence ID" value="NZ_CP130319.1"/>
</dbReference>
<evidence type="ECO:0000313" key="1">
    <source>
        <dbReference type="EMBL" id="WNR43383.1"/>
    </source>
</evidence>
<reference evidence="1" key="1">
    <citation type="submission" date="2022-02" db="EMBL/GenBank/DDBJ databases">
        <title>Paenibacillus sp. MBLB1832 Whole Genome Shotgun Sequencing.</title>
        <authorList>
            <person name="Hwang C.Y."/>
            <person name="Cho E.-S."/>
            <person name="Seo M.-J."/>
        </authorList>
    </citation>
    <scope>NUCLEOTIDE SEQUENCE</scope>
    <source>
        <strain evidence="1">MBLB1832</strain>
    </source>
</reference>
<dbReference type="Proteomes" id="UP001304650">
    <property type="component" value="Chromosome"/>
</dbReference>